<evidence type="ECO:0000313" key="4">
    <source>
        <dbReference type="EMBL" id="SES11685.1"/>
    </source>
</evidence>
<dbReference type="InterPro" id="IPR009078">
    <property type="entry name" value="Ferritin-like_SF"/>
</dbReference>
<dbReference type="Proteomes" id="UP000199019">
    <property type="component" value="Unassembled WGS sequence"/>
</dbReference>
<dbReference type="Pfam" id="PF09968">
    <property type="entry name" value="DUF2202"/>
    <property type="match status" value="1"/>
</dbReference>
<accession>A0A1H9UQC2</accession>
<feature type="domain" description="DUF2202" evidence="3">
    <location>
        <begin position="48"/>
        <end position="179"/>
    </location>
</feature>
<dbReference type="Gene3D" id="1.20.1260.10">
    <property type="match status" value="1"/>
</dbReference>
<feature type="region of interest" description="Disordered" evidence="1">
    <location>
        <begin position="193"/>
        <end position="226"/>
    </location>
</feature>
<dbReference type="AlphaFoldDB" id="A0A1H9UQC2"/>
<evidence type="ECO:0000256" key="2">
    <source>
        <dbReference type="SAM" id="SignalP"/>
    </source>
</evidence>
<organism evidence="4 5">
    <name type="scientific">Pedococcus cremeus</name>
    <dbReference type="NCBI Taxonomy" id="587636"/>
    <lineage>
        <taxon>Bacteria</taxon>
        <taxon>Bacillati</taxon>
        <taxon>Actinomycetota</taxon>
        <taxon>Actinomycetes</taxon>
        <taxon>Micrococcales</taxon>
        <taxon>Intrasporangiaceae</taxon>
        <taxon>Pedococcus</taxon>
    </lineage>
</organism>
<dbReference type="InterPro" id="IPR012347">
    <property type="entry name" value="Ferritin-like"/>
</dbReference>
<reference evidence="5" key="1">
    <citation type="submission" date="2016-10" db="EMBL/GenBank/DDBJ databases">
        <authorList>
            <person name="Varghese N."/>
            <person name="Submissions S."/>
        </authorList>
    </citation>
    <scope>NUCLEOTIDE SEQUENCE [LARGE SCALE GENOMIC DNA]</scope>
    <source>
        <strain evidence="5">CGMCC 1.6963</strain>
    </source>
</reference>
<proteinExistence type="predicted"/>
<dbReference type="STRING" id="587636.SAMN05216199_2056"/>
<feature type="chain" id="PRO_5011582885" description="DUF2202 domain-containing protein" evidence="2">
    <location>
        <begin position="33"/>
        <end position="226"/>
    </location>
</feature>
<keyword evidence="2" id="KW-0732">Signal</keyword>
<name>A0A1H9UQC2_9MICO</name>
<evidence type="ECO:0000259" key="3">
    <source>
        <dbReference type="Pfam" id="PF09968"/>
    </source>
</evidence>
<feature type="signal peptide" evidence="2">
    <location>
        <begin position="1"/>
        <end position="32"/>
    </location>
</feature>
<dbReference type="CDD" id="cd01048">
    <property type="entry name" value="Ferritin_like_AB2"/>
    <property type="match status" value="1"/>
</dbReference>
<dbReference type="RefSeq" id="WP_091757814.1">
    <property type="nucleotide sequence ID" value="NZ_FOHB01000003.1"/>
</dbReference>
<evidence type="ECO:0000256" key="1">
    <source>
        <dbReference type="SAM" id="MobiDB-lite"/>
    </source>
</evidence>
<keyword evidence="5" id="KW-1185">Reference proteome</keyword>
<dbReference type="InterPro" id="IPR019243">
    <property type="entry name" value="DUF2202"/>
</dbReference>
<dbReference type="SUPFAM" id="SSF47240">
    <property type="entry name" value="Ferritin-like"/>
    <property type="match status" value="1"/>
</dbReference>
<evidence type="ECO:0000313" key="5">
    <source>
        <dbReference type="Proteomes" id="UP000199019"/>
    </source>
</evidence>
<protein>
    <recommendedName>
        <fullName evidence="3">DUF2202 domain-containing protein</fullName>
    </recommendedName>
</protein>
<dbReference type="EMBL" id="FOHB01000003">
    <property type="protein sequence ID" value="SES11685.1"/>
    <property type="molecule type" value="Genomic_DNA"/>
</dbReference>
<sequence>MTLRKITTTKSLSAAVAGMALVGLGYPAAVHAATSATTTGLTNAQLSEMREEERMARDLYTQLGRSSGEPIFTRIAAAEQRHLDAVERLMTTQGMDPQTVGTTVGRYAVPDLQSTYTRWLAAGRVSDQAAYKVGADLEKQDIADLKALDVPSGSTGARVVQALLAGSEHHLAAFTKAVNGDLPEGCPFAGGAGQQQGYGRGAGQGPGAGMGHGMRGGAGHGMGWSS</sequence>
<gene>
    <name evidence="4" type="ORF">SAMN05216199_2056</name>
</gene>